<dbReference type="Gene3D" id="1.10.10.60">
    <property type="entry name" value="Homeodomain-like"/>
    <property type="match status" value="1"/>
</dbReference>
<dbReference type="Gene3D" id="6.20.210.20">
    <property type="entry name" value="THAP domain"/>
    <property type="match status" value="1"/>
</dbReference>
<evidence type="ECO:0000313" key="10">
    <source>
        <dbReference type="EnsemblMetazoa" id="XP_019764060.1"/>
    </source>
</evidence>
<dbReference type="AlphaFoldDB" id="N6U089"/>
<organism evidence="9">
    <name type="scientific">Dendroctonus ponderosae</name>
    <name type="common">Mountain pine beetle</name>
    <dbReference type="NCBI Taxonomy" id="77166"/>
    <lineage>
        <taxon>Eukaryota</taxon>
        <taxon>Metazoa</taxon>
        <taxon>Ecdysozoa</taxon>
        <taxon>Arthropoda</taxon>
        <taxon>Hexapoda</taxon>
        <taxon>Insecta</taxon>
        <taxon>Pterygota</taxon>
        <taxon>Neoptera</taxon>
        <taxon>Endopterygota</taxon>
        <taxon>Coleoptera</taxon>
        <taxon>Polyphaga</taxon>
        <taxon>Cucujiformia</taxon>
        <taxon>Curculionidae</taxon>
        <taxon>Scolytinae</taxon>
        <taxon>Dendroctonus</taxon>
    </lineage>
</organism>
<dbReference type="KEGG" id="dpa:109540226"/>
<evidence type="ECO:0000313" key="9">
    <source>
        <dbReference type="EMBL" id="ENN74955.1"/>
    </source>
</evidence>
<dbReference type="HOGENOM" id="CLU_832267_0_0_1"/>
<dbReference type="InterPro" id="IPR001005">
    <property type="entry name" value="SANT/Myb"/>
</dbReference>
<evidence type="ECO:0000313" key="11">
    <source>
        <dbReference type="Proteomes" id="UP000019118"/>
    </source>
</evidence>
<dbReference type="GO" id="GO:0003677">
    <property type="term" value="F:DNA binding"/>
    <property type="evidence" value="ECO:0007669"/>
    <property type="project" value="UniProtKB-UniRule"/>
</dbReference>
<evidence type="ECO:0000259" key="8">
    <source>
        <dbReference type="PROSITE" id="PS50950"/>
    </source>
</evidence>
<dbReference type="SMART" id="SM00980">
    <property type="entry name" value="THAP"/>
    <property type="match status" value="1"/>
</dbReference>
<reference evidence="10" key="2">
    <citation type="submission" date="2024-08" db="UniProtKB">
        <authorList>
            <consortium name="EnsemblMetazoa"/>
        </authorList>
    </citation>
    <scope>IDENTIFICATION</scope>
</reference>
<dbReference type="EnsemblMetazoa" id="XM_019908503.1">
    <property type="protein sequence ID" value="XP_019764062.1"/>
    <property type="gene ID" value="LOC109540226"/>
</dbReference>
<evidence type="ECO:0000259" key="7">
    <source>
        <dbReference type="PROSITE" id="PS50090"/>
    </source>
</evidence>
<dbReference type="EMBL" id="KB741026">
    <property type="protein sequence ID" value="ENN74955.1"/>
    <property type="molecule type" value="Genomic_DNA"/>
</dbReference>
<evidence type="ECO:0000256" key="4">
    <source>
        <dbReference type="ARBA" id="ARBA00023125"/>
    </source>
</evidence>
<accession>N6U089</accession>
<reference evidence="9 11" key="1">
    <citation type="journal article" date="2013" name="Genome Biol.">
        <title>Draft genome of the mountain pine beetle, Dendroctonus ponderosae Hopkins, a major forest pest.</title>
        <authorList>
            <person name="Keeling C.I."/>
            <person name="Yuen M.M."/>
            <person name="Liao N.Y."/>
            <person name="Docking T.R."/>
            <person name="Chan S.K."/>
            <person name="Taylor G.A."/>
            <person name="Palmquist D.L."/>
            <person name="Jackman S.D."/>
            <person name="Nguyen A."/>
            <person name="Li M."/>
            <person name="Henderson H."/>
            <person name="Janes J.K."/>
            <person name="Zhao Y."/>
            <person name="Pandoh P."/>
            <person name="Moore R."/>
            <person name="Sperling F.A."/>
            <person name="Huber D.P."/>
            <person name="Birol I."/>
            <person name="Jones S.J."/>
            <person name="Bohlmann J."/>
        </authorList>
    </citation>
    <scope>NUCLEOTIDE SEQUENCE</scope>
</reference>
<keyword evidence="3" id="KW-0862">Zinc</keyword>
<dbReference type="SMART" id="SM00692">
    <property type="entry name" value="DM3"/>
    <property type="match status" value="1"/>
</dbReference>
<proteinExistence type="predicted"/>
<dbReference type="OrthoDB" id="8948150at2759"/>
<evidence type="ECO:0000256" key="1">
    <source>
        <dbReference type="ARBA" id="ARBA00022723"/>
    </source>
</evidence>
<evidence type="ECO:0000256" key="2">
    <source>
        <dbReference type="ARBA" id="ARBA00022771"/>
    </source>
</evidence>
<dbReference type="EnsemblMetazoa" id="XM_019908502.1">
    <property type="protein sequence ID" value="XP_019764061.1"/>
    <property type="gene ID" value="LOC109540226"/>
</dbReference>
<sequence length="334" mass="38002">MVSISESQRRKMKHYWFNKRCCVPECLNLSTEGEGCFKEYFDLPAEPQARRKWLYAILTEDGDDLKVCEDHFKEDDVFRDKNNRKKLSVNSVPSMKLPTRICACCLGAATPSVGPTAPHLKVCKCNTLAALKTIQNHSIKRTRTTWTAEEKLILFKAIKNYGDVKFRSHNIRINWANVVNHCRASGCFGNEKELKYVWQNMRANAIKVYKNNIFGSKLDRKVSKFLHGIAPKTPKLSSETECATVNMYVLGDSKQDLQSEPAHQPMQESASNAALECSTAATDIKDEEEPHDCCSEQESDEYYSISDVEELFQIKIRPNNAQEVISLLSSDDEK</sequence>
<keyword evidence="1" id="KW-0479">Metal-binding</keyword>
<dbReference type="PROSITE" id="PS50950">
    <property type="entry name" value="ZF_THAP"/>
    <property type="match status" value="1"/>
</dbReference>
<evidence type="ECO:0000256" key="6">
    <source>
        <dbReference type="SAM" id="MobiDB-lite"/>
    </source>
</evidence>
<keyword evidence="4 5" id="KW-0238">DNA-binding</keyword>
<feature type="domain" description="Myb-like" evidence="7">
    <location>
        <begin position="138"/>
        <end position="202"/>
    </location>
</feature>
<dbReference type="InterPro" id="IPR006612">
    <property type="entry name" value="THAP_Znf"/>
</dbReference>
<keyword evidence="11" id="KW-1185">Reference proteome</keyword>
<dbReference type="Proteomes" id="UP000019118">
    <property type="component" value="Unassembled WGS sequence"/>
</dbReference>
<name>N6U089_DENPD</name>
<dbReference type="GO" id="GO:0008270">
    <property type="term" value="F:zinc ion binding"/>
    <property type="evidence" value="ECO:0007669"/>
    <property type="project" value="UniProtKB-KW"/>
</dbReference>
<protein>
    <submittedName>
        <fullName evidence="9 10">Uncharacterized protein</fullName>
    </submittedName>
</protein>
<keyword evidence="2 5" id="KW-0863">Zinc-finger</keyword>
<feature type="domain" description="THAP-type" evidence="8">
    <location>
        <begin position="12"/>
        <end position="96"/>
    </location>
</feature>
<evidence type="ECO:0000256" key="5">
    <source>
        <dbReference type="PROSITE-ProRule" id="PRU00309"/>
    </source>
</evidence>
<dbReference type="EnsemblMetazoa" id="XM_019908501.1">
    <property type="protein sequence ID" value="XP_019764060.1"/>
    <property type="gene ID" value="LOC109540226"/>
</dbReference>
<feature type="region of interest" description="Disordered" evidence="6">
    <location>
        <begin position="256"/>
        <end position="275"/>
    </location>
</feature>
<dbReference type="InterPro" id="IPR038441">
    <property type="entry name" value="THAP_Znf_sf"/>
</dbReference>
<dbReference type="Pfam" id="PF05485">
    <property type="entry name" value="THAP"/>
    <property type="match status" value="1"/>
</dbReference>
<feature type="non-terminal residue" evidence="9">
    <location>
        <position position="1"/>
    </location>
</feature>
<dbReference type="PROSITE" id="PS50090">
    <property type="entry name" value="MYB_LIKE"/>
    <property type="match status" value="1"/>
</dbReference>
<gene>
    <name evidence="10" type="primary">109540226</name>
    <name evidence="9" type="ORF">YQE_08532</name>
</gene>
<evidence type="ECO:0000256" key="3">
    <source>
        <dbReference type="ARBA" id="ARBA00022833"/>
    </source>
</evidence>
<dbReference type="SUPFAM" id="SSF57716">
    <property type="entry name" value="Glucocorticoid receptor-like (DNA-binding domain)"/>
    <property type="match status" value="1"/>
</dbReference>